<evidence type="ECO:0000313" key="8">
    <source>
        <dbReference type="EMBL" id="AUN31219.1"/>
    </source>
</evidence>
<evidence type="ECO:0000259" key="6">
    <source>
        <dbReference type="Pfam" id="PF01266"/>
    </source>
</evidence>
<dbReference type="GO" id="GO:0004368">
    <property type="term" value="F:glycerol-3-phosphate dehydrogenase (quinone) activity"/>
    <property type="evidence" value="ECO:0007669"/>
    <property type="project" value="InterPro"/>
</dbReference>
<evidence type="ECO:0000256" key="5">
    <source>
        <dbReference type="ARBA" id="ARBA00023002"/>
    </source>
</evidence>
<dbReference type="SUPFAM" id="SSF51905">
    <property type="entry name" value="FAD/NAD(P)-binding domain"/>
    <property type="match status" value="1"/>
</dbReference>
<accession>A0A2K9NDR2</accession>
<dbReference type="PANTHER" id="PTHR11985:SF15">
    <property type="entry name" value="GLYCEROL-3-PHOSPHATE DEHYDROGENASE, MITOCHONDRIAL"/>
    <property type="match status" value="1"/>
</dbReference>
<dbReference type="InterPro" id="IPR000447">
    <property type="entry name" value="G3P_DH_FAD-dep"/>
</dbReference>
<dbReference type="InterPro" id="IPR031656">
    <property type="entry name" value="DAO_C"/>
</dbReference>
<gene>
    <name evidence="8" type="ORF">C0V82_14000</name>
</gene>
<dbReference type="PRINTS" id="PR01001">
    <property type="entry name" value="FADG3PDH"/>
</dbReference>
<dbReference type="AlphaFoldDB" id="A0A2K9NDR2"/>
<dbReference type="GO" id="GO:0046168">
    <property type="term" value="P:glycerol-3-phosphate catabolic process"/>
    <property type="evidence" value="ECO:0007669"/>
    <property type="project" value="TreeGrafter"/>
</dbReference>
<comment type="similarity">
    <text evidence="2">Belongs to the FAD-dependent glycerol-3-phosphate dehydrogenase family.</text>
</comment>
<dbReference type="Gene3D" id="1.10.8.870">
    <property type="entry name" value="Alpha-glycerophosphate oxidase, cap domain"/>
    <property type="match status" value="1"/>
</dbReference>
<dbReference type="Gene3D" id="6.10.250.1890">
    <property type="match status" value="1"/>
</dbReference>
<dbReference type="KEGG" id="ncb:C0V82_14000"/>
<name>A0A2K9NDR2_9PROT</name>
<protein>
    <submittedName>
        <fullName evidence="8">Glycerol-3-phosphate dehydrogenase</fullName>
    </submittedName>
</protein>
<dbReference type="InterPro" id="IPR038299">
    <property type="entry name" value="DAO_C_sf"/>
</dbReference>
<dbReference type="Gene3D" id="3.50.50.60">
    <property type="entry name" value="FAD/NAD(P)-binding domain"/>
    <property type="match status" value="1"/>
</dbReference>
<feature type="domain" description="FAD dependent oxidoreductase" evidence="6">
    <location>
        <begin position="26"/>
        <end position="373"/>
    </location>
</feature>
<dbReference type="OrthoDB" id="9766796at2"/>
<keyword evidence="3" id="KW-0285">Flavoprotein</keyword>
<dbReference type="PANTHER" id="PTHR11985">
    <property type="entry name" value="GLYCEROL-3-PHOSPHATE DEHYDROGENASE"/>
    <property type="match status" value="1"/>
</dbReference>
<dbReference type="Gene3D" id="3.30.9.10">
    <property type="entry name" value="D-Amino Acid Oxidase, subunit A, domain 2"/>
    <property type="match status" value="1"/>
</dbReference>
<reference evidence="8 9" key="1">
    <citation type="submission" date="2017-12" db="EMBL/GenBank/DDBJ databases">
        <title>Genomes of bacteria within cyanobacterial aggregates.</title>
        <authorList>
            <person name="Cai H."/>
        </authorList>
    </citation>
    <scope>NUCLEOTIDE SEQUENCE [LARGE SCALE GENOMIC DNA]</scope>
    <source>
        <strain evidence="8 9">TH16</strain>
    </source>
</reference>
<dbReference type="NCBIfam" id="NF009906">
    <property type="entry name" value="PRK13369.1"/>
    <property type="match status" value="1"/>
</dbReference>
<keyword evidence="4" id="KW-0274">FAD</keyword>
<evidence type="ECO:0000256" key="2">
    <source>
        <dbReference type="ARBA" id="ARBA00007330"/>
    </source>
</evidence>
<sequence>MPGLSEPSPSCPLAPAGVIPDDRPYDLLIIGGGINGTAIARAAAMAGERVLLVERDDLAQATSSASTKLIHGGLRYLEHRQFKLVREALAERAILLRTAPHLVRPMEFRLPHAPSMRPWWMVRLGLYLYDLFALGGGLPRSRSVPLDDAILAADHGTGFSYWDAWVDDSRLVVLNALAAAEAGADIRTRTRFVGGVRQGPVWRAALETAHGTVTVAARRVVNAAGPWVERVLSEGLDRRGQYRIRLVRGSHLILRRRLPHNHALILQQPDRRIIFIIPYQGDMTLVGTTDFAVDDPSDNRISAEETAYLLDAANRYLRDLVGETDIVGDFAGIRPLFDDGRDEASTVTRDYRLELDANGPPLLSIFGGKLTTARHLADMVLGRLGIAGGDTAATPLPGGDIADFDAFRDATRRRWPFLERETLDRLAGAYGTRLERWMQGVGTLADMGIDFGHGLSQREVDYLVRAEWAHSSDDILWRRTRLGLRFSASQAARLDAYLRERAP</sequence>
<proteinExistence type="inferred from homology"/>
<dbReference type="Proteomes" id="UP000234752">
    <property type="component" value="Chromosome eg_1"/>
</dbReference>
<comment type="cofactor">
    <cofactor evidence="1">
        <name>FAD</name>
        <dbReference type="ChEBI" id="CHEBI:57692"/>
    </cofactor>
</comment>
<organism evidence="8 9">
    <name type="scientific">Niveispirillum cyanobacteriorum</name>
    <dbReference type="NCBI Taxonomy" id="1612173"/>
    <lineage>
        <taxon>Bacteria</taxon>
        <taxon>Pseudomonadati</taxon>
        <taxon>Pseudomonadota</taxon>
        <taxon>Alphaproteobacteria</taxon>
        <taxon>Rhodospirillales</taxon>
        <taxon>Azospirillaceae</taxon>
        <taxon>Niveispirillum</taxon>
    </lineage>
</organism>
<dbReference type="Pfam" id="PF16901">
    <property type="entry name" value="DAO_C"/>
    <property type="match status" value="1"/>
</dbReference>
<dbReference type="InterPro" id="IPR006076">
    <property type="entry name" value="FAD-dep_OxRdtase"/>
</dbReference>
<dbReference type="NCBIfam" id="NF008899">
    <property type="entry name" value="PRK12266.1"/>
    <property type="match status" value="1"/>
</dbReference>
<keyword evidence="5" id="KW-0560">Oxidoreductase</keyword>
<dbReference type="InterPro" id="IPR036188">
    <property type="entry name" value="FAD/NAD-bd_sf"/>
</dbReference>
<dbReference type="Pfam" id="PF01266">
    <property type="entry name" value="DAO"/>
    <property type="match status" value="1"/>
</dbReference>
<dbReference type="EMBL" id="CP025611">
    <property type="protein sequence ID" value="AUN31219.1"/>
    <property type="molecule type" value="Genomic_DNA"/>
</dbReference>
<evidence type="ECO:0000256" key="4">
    <source>
        <dbReference type="ARBA" id="ARBA00022827"/>
    </source>
</evidence>
<evidence type="ECO:0000259" key="7">
    <source>
        <dbReference type="Pfam" id="PF16901"/>
    </source>
</evidence>
<feature type="domain" description="Alpha-glycerophosphate oxidase C-terminal" evidence="7">
    <location>
        <begin position="391"/>
        <end position="485"/>
    </location>
</feature>
<evidence type="ECO:0000313" key="9">
    <source>
        <dbReference type="Proteomes" id="UP000234752"/>
    </source>
</evidence>
<evidence type="ECO:0000256" key="1">
    <source>
        <dbReference type="ARBA" id="ARBA00001974"/>
    </source>
</evidence>
<evidence type="ECO:0000256" key="3">
    <source>
        <dbReference type="ARBA" id="ARBA00022630"/>
    </source>
</evidence>
<keyword evidence="9" id="KW-1185">Reference proteome</keyword>
<dbReference type="RefSeq" id="WP_102112826.1">
    <property type="nucleotide sequence ID" value="NZ_BMGN01000005.1"/>
</dbReference>